<protein>
    <submittedName>
        <fullName evidence="1">Uncharacterized protein</fullName>
    </submittedName>
</protein>
<gene>
    <name evidence="1" type="ORF">MENT_LOCUS7162</name>
</gene>
<dbReference type="AlphaFoldDB" id="A0A6V7U1E3"/>
<sequence>MSKCYFNDSYKYKQLNNNEITEVSKKWTKQNIDEWITKIKDGNNSQLQISQYPDGISLYYATKYYNIIGKIGAVIGSYIPWLETMCLANGASKIVTIDYQPVKIGHENIIYLNAFDFVKRRNFFDFVASFSSIEHSGLGRYDDPIDPIGDIREMQKISCILKPGGLFFLGIPVGLDDVGVNCHRTYGRIRLPLMFAGFKLLDVFYLEPNPLELNVEVFEKVRDKNPHISTQFVFVLKSDE</sequence>
<proteinExistence type="predicted"/>
<comment type="caution">
    <text evidence="1">The sequence shown here is derived from an EMBL/GenBank/DDBJ whole genome shotgun (WGS) entry which is preliminary data.</text>
</comment>
<dbReference type="InterPro" id="IPR029063">
    <property type="entry name" value="SAM-dependent_MTases_sf"/>
</dbReference>
<evidence type="ECO:0000313" key="2">
    <source>
        <dbReference type="Proteomes" id="UP000580250"/>
    </source>
</evidence>
<accession>A0A6V7U1E3</accession>
<name>A0A6V7U1E3_MELEN</name>
<dbReference type="EMBL" id="CAJEWN010000029">
    <property type="protein sequence ID" value="CAD2142297.1"/>
    <property type="molecule type" value="Genomic_DNA"/>
</dbReference>
<reference evidence="1 2" key="1">
    <citation type="submission" date="2020-08" db="EMBL/GenBank/DDBJ databases">
        <authorList>
            <person name="Koutsovoulos G."/>
            <person name="Danchin GJ E."/>
        </authorList>
    </citation>
    <scope>NUCLEOTIDE SEQUENCE [LARGE SCALE GENOMIC DNA]</scope>
</reference>
<dbReference type="SUPFAM" id="SSF53335">
    <property type="entry name" value="S-adenosyl-L-methionine-dependent methyltransferases"/>
    <property type="match status" value="1"/>
</dbReference>
<dbReference type="Pfam" id="PF03269">
    <property type="entry name" value="DUF268"/>
    <property type="match status" value="1"/>
</dbReference>
<organism evidence="1 2">
    <name type="scientific">Meloidogyne enterolobii</name>
    <name type="common">Root-knot nematode worm</name>
    <name type="synonym">Meloidogyne mayaguensis</name>
    <dbReference type="NCBI Taxonomy" id="390850"/>
    <lineage>
        <taxon>Eukaryota</taxon>
        <taxon>Metazoa</taxon>
        <taxon>Ecdysozoa</taxon>
        <taxon>Nematoda</taxon>
        <taxon>Chromadorea</taxon>
        <taxon>Rhabditida</taxon>
        <taxon>Tylenchina</taxon>
        <taxon>Tylenchomorpha</taxon>
        <taxon>Tylenchoidea</taxon>
        <taxon>Meloidogynidae</taxon>
        <taxon>Meloidogyninae</taxon>
        <taxon>Meloidogyne</taxon>
    </lineage>
</organism>
<dbReference type="InterPro" id="IPR004951">
    <property type="entry name" value="DUF268_CAE_spp"/>
</dbReference>
<dbReference type="OrthoDB" id="428346at2759"/>
<evidence type="ECO:0000313" key="1">
    <source>
        <dbReference type="EMBL" id="CAD2142297.1"/>
    </source>
</evidence>
<dbReference type="Proteomes" id="UP000580250">
    <property type="component" value="Unassembled WGS sequence"/>
</dbReference>